<sequence>MPSVRRIGHGREAPVPMREGFAQRHAKVLPAHAGRNDVAHVPRVKLFRTEKPAFDLLTFEEAERLVADAEPEWRPVLLVALKTGPRQGELIGLHWSDVDLQRGKLHVRRTLWRGVTGSPKDGRERTVDLPASAVDALKGHRHLRGPYVFYLPDGQTLTELLRRSSRRPSGWATTRTPRRRWRAASRASSTG</sequence>
<organism evidence="4 5">
    <name type="scientific">Corallococcus praedator</name>
    <dbReference type="NCBI Taxonomy" id="2316724"/>
    <lineage>
        <taxon>Bacteria</taxon>
        <taxon>Pseudomonadati</taxon>
        <taxon>Myxococcota</taxon>
        <taxon>Myxococcia</taxon>
        <taxon>Myxococcales</taxon>
        <taxon>Cystobacterineae</taxon>
        <taxon>Myxococcaceae</taxon>
        <taxon>Corallococcus</taxon>
    </lineage>
</organism>
<dbReference type="PROSITE" id="PS51898">
    <property type="entry name" value="TYR_RECOMBINASE"/>
    <property type="match status" value="1"/>
</dbReference>
<gene>
    <name evidence="4" type="ORF">D7Y13_01325</name>
</gene>
<dbReference type="Gene3D" id="1.10.443.10">
    <property type="entry name" value="Intergrase catalytic core"/>
    <property type="match status" value="1"/>
</dbReference>
<keyword evidence="5" id="KW-1185">Reference proteome</keyword>
<dbReference type="InterPro" id="IPR013762">
    <property type="entry name" value="Integrase-like_cat_sf"/>
</dbReference>
<evidence type="ECO:0000313" key="4">
    <source>
        <dbReference type="EMBL" id="RKI17100.1"/>
    </source>
</evidence>
<dbReference type="InterPro" id="IPR011010">
    <property type="entry name" value="DNA_brk_join_enz"/>
</dbReference>
<evidence type="ECO:0000259" key="3">
    <source>
        <dbReference type="PROSITE" id="PS51898"/>
    </source>
</evidence>
<protein>
    <recommendedName>
        <fullName evidence="3">Tyr recombinase domain-containing protein</fullName>
    </recommendedName>
</protein>
<name>A0ABX9QQT1_9BACT</name>
<dbReference type="EMBL" id="RAWI01000005">
    <property type="protein sequence ID" value="RKI17100.1"/>
    <property type="molecule type" value="Genomic_DNA"/>
</dbReference>
<feature type="domain" description="Tyr recombinase" evidence="3">
    <location>
        <begin position="52"/>
        <end position="191"/>
    </location>
</feature>
<keyword evidence="1" id="KW-0233">DNA recombination</keyword>
<dbReference type="Proteomes" id="UP000278907">
    <property type="component" value="Unassembled WGS sequence"/>
</dbReference>
<accession>A0ABX9QQT1</accession>
<evidence type="ECO:0000256" key="1">
    <source>
        <dbReference type="ARBA" id="ARBA00023172"/>
    </source>
</evidence>
<dbReference type="Pfam" id="PF00589">
    <property type="entry name" value="Phage_integrase"/>
    <property type="match status" value="1"/>
</dbReference>
<comment type="caution">
    <text evidence="4">The sequence shown here is derived from an EMBL/GenBank/DDBJ whole genome shotgun (WGS) entry which is preliminary data.</text>
</comment>
<proteinExistence type="predicted"/>
<evidence type="ECO:0000313" key="5">
    <source>
        <dbReference type="Proteomes" id="UP000278907"/>
    </source>
</evidence>
<reference evidence="4 5" key="1">
    <citation type="submission" date="2018-09" db="EMBL/GenBank/DDBJ databases">
        <authorList>
            <person name="Livingstone P.G."/>
            <person name="Whitworth D.E."/>
        </authorList>
    </citation>
    <scope>NUCLEOTIDE SEQUENCE [LARGE SCALE GENOMIC DNA]</scope>
    <source>
        <strain evidence="4 5">CA031B</strain>
    </source>
</reference>
<evidence type="ECO:0000256" key="2">
    <source>
        <dbReference type="SAM" id="MobiDB-lite"/>
    </source>
</evidence>
<dbReference type="InterPro" id="IPR002104">
    <property type="entry name" value="Integrase_catalytic"/>
</dbReference>
<dbReference type="SUPFAM" id="SSF56349">
    <property type="entry name" value="DNA breaking-rejoining enzymes"/>
    <property type="match status" value="1"/>
</dbReference>
<feature type="region of interest" description="Disordered" evidence="2">
    <location>
        <begin position="164"/>
        <end position="191"/>
    </location>
</feature>